<comment type="similarity">
    <text evidence="1">Belongs to the universal stress protein A family.</text>
</comment>
<dbReference type="PANTHER" id="PTHR46268:SF6">
    <property type="entry name" value="UNIVERSAL STRESS PROTEIN UP12"/>
    <property type="match status" value="1"/>
</dbReference>
<evidence type="ECO:0000259" key="2">
    <source>
        <dbReference type="Pfam" id="PF00582"/>
    </source>
</evidence>
<sequence>MRTILVPTDYSKSAKNAANHALYLAHALKSNIHLCHAFSVPVESPMLGQTAWTLYDYPVLQEENTKALKKQAKALEEKEEILWGDEAFPFHPAIYYTSEAGDPVQVINNTAANHRTLLIVMGMQGASKLTRFFFGSNSVTMIEHTQYPLLLVPTNYKYKDLKKIAFTTDLNKKDIKTAQLLINFAKYFDAELLITHIIQSNNDVIQDTAYDHKKELFLKHLDGNICYNCIYSENIDYGIDILKNKDIDILVIGHHHKGFLNRLVTSSHASRQAQQLEIPLMIIPENAHIYF</sequence>
<dbReference type="Proteomes" id="UP000269375">
    <property type="component" value="Unassembled WGS sequence"/>
</dbReference>
<dbReference type="Proteomes" id="UP000295709">
    <property type="component" value="Unassembled WGS sequence"/>
</dbReference>
<reference evidence="4 6" key="2">
    <citation type="submission" date="2019-03" db="EMBL/GenBank/DDBJ databases">
        <title>Genomic Encyclopedia of Archaeal and Bacterial Type Strains, Phase II (KMG-II): from individual species to whole genera.</title>
        <authorList>
            <person name="Goeker M."/>
        </authorList>
    </citation>
    <scope>NUCLEOTIDE SEQUENCE [LARGE SCALE GENOMIC DNA]</scope>
    <source>
        <strain evidence="4 6">DSM 15235</strain>
    </source>
</reference>
<gene>
    <name evidence="4" type="ORF">BCF50_1046</name>
    <name evidence="3" type="ORF">EGI05_02635</name>
</gene>
<protein>
    <submittedName>
        <fullName evidence="4">Nucleotide-binding universal stress UspA family protein</fullName>
    </submittedName>
    <submittedName>
        <fullName evidence="3">Universal stress protein</fullName>
    </submittedName>
</protein>
<dbReference type="Pfam" id="PF00582">
    <property type="entry name" value="Usp"/>
    <property type="match status" value="2"/>
</dbReference>
<dbReference type="InterPro" id="IPR014729">
    <property type="entry name" value="Rossmann-like_a/b/a_fold"/>
</dbReference>
<evidence type="ECO:0000256" key="1">
    <source>
        <dbReference type="ARBA" id="ARBA00008791"/>
    </source>
</evidence>
<dbReference type="Gene3D" id="3.40.50.620">
    <property type="entry name" value="HUPs"/>
    <property type="match status" value="2"/>
</dbReference>
<dbReference type="EMBL" id="RJTX01000001">
    <property type="protein sequence ID" value="ROH99801.1"/>
    <property type="molecule type" value="Genomic_DNA"/>
</dbReference>
<reference evidence="5" key="1">
    <citation type="submission" date="2018-11" db="EMBL/GenBank/DDBJ databases">
        <title>Proposal to divide the Flavobacteriaceae and reorganize its genera based on Amino Acid Identity values calculated from whole genome sequences.</title>
        <authorList>
            <person name="Nicholson A.C."/>
            <person name="Gulvik C.A."/>
            <person name="Whitney A.M."/>
            <person name="Humrighouse B.W."/>
            <person name="Bell M."/>
            <person name="Holmes B."/>
            <person name="Steigerwalt A."/>
            <person name="Villarma A."/>
            <person name="Sheth M."/>
            <person name="Batra D."/>
            <person name="Pryor J."/>
            <person name="Bernardet J.-F."/>
            <person name="Hugo C."/>
            <person name="Kampfer P."/>
            <person name="Newman J."/>
            <person name="Mcquiston J.R."/>
        </authorList>
    </citation>
    <scope>NUCLEOTIDE SEQUENCE [LARGE SCALE GENOMIC DNA]</scope>
    <source>
        <strain evidence="5">DSM 15235</strain>
    </source>
</reference>
<comment type="caution">
    <text evidence="3">The sequence shown here is derived from an EMBL/GenBank/DDBJ whole genome shotgun (WGS) entry which is preliminary data.</text>
</comment>
<dbReference type="AlphaFoldDB" id="A0A3N0W421"/>
<dbReference type="SUPFAM" id="SSF52402">
    <property type="entry name" value="Adenine nucleotide alpha hydrolases-like"/>
    <property type="match status" value="2"/>
</dbReference>
<evidence type="ECO:0000313" key="6">
    <source>
        <dbReference type="Proteomes" id="UP000295709"/>
    </source>
</evidence>
<dbReference type="OrthoDB" id="9788959at2"/>
<evidence type="ECO:0000313" key="4">
    <source>
        <dbReference type="EMBL" id="TDX95269.1"/>
    </source>
</evidence>
<keyword evidence="6" id="KW-1185">Reference proteome</keyword>
<feature type="domain" description="UspA" evidence="2">
    <location>
        <begin position="1"/>
        <end position="153"/>
    </location>
</feature>
<dbReference type="PRINTS" id="PR01438">
    <property type="entry name" value="UNVRSLSTRESS"/>
</dbReference>
<dbReference type="RefSeq" id="WP_123261510.1">
    <property type="nucleotide sequence ID" value="NZ_RJTX01000001.1"/>
</dbReference>
<feature type="domain" description="UspA" evidence="2">
    <location>
        <begin position="240"/>
        <end position="284"/>
    </location>
</feature>
<evidence type="ECO:0000313" key="5">
    <source>
        <dbReference type="Proteomes" id="UP000269375"/>
    </source>
</evidence>
<dbReference type="EMBL" id="SOQW01000001">
    <property type="protein sequence ID" value="TDX95269.1"/>
    <property type="molecule type" value="Genomic_DNA"/>
</dbReference>
<proteinExistence type="inferred from homology"/>
<accession>A0A3N0W421</accession>
<dbReference type="PANTHER" id="PTHR46268">
    <property type="entry name" value="STRESS RESPONSE PROTEIN NHAX"/>
    <property type="match status" value="1"/>
</dbReference>
<name>A0A3N0W421_9FLAO</name>
<dbReference type="InterPro" id="IPR006016">
    <property type="entry name" value="UspA"/>
</dbReference>
<dbReference type="CDD" id="cd00293">
    <property type="entry name" value="USP-like"/>
    <property type="match status" value="1"/>
</dbReference>
<evidence type="ECO:0000313" key="3">
    <source>
        <dbReference type="EMBL" id="ROH99801.1"/>
    </source>
</evidence>
<organism evidence="3 5">
    <name type="scientific">Chryseobacterium daecheongense</name>
    <dbReference type="NCBI Taxonomy" id="192389"/>
    <lineage>
        <taxon>Bacteria</taxon>
        <taxon>Pseudomonadati</taxon>
        <taxon>Bacteroidota</taxon>
        <taxon>Flavobacteriia</taxon>
        <taxon>Flavobacteriales</taxon>
        <taxon>Weeksellaceae</taxon>
        <taxon>Chryseobacterium group</taxon>
        <taxon>Chryseobacterium</taxon>
    </lineage>
</organism>
<dbReference type="InterPro" id="IPR006015">
    <property type="entry name" value="Universal_stress_UspA"/>
</dbReference>